<evidence type="ECO:0000259" key="1">
    <source>
        <dbReference type="PROSITE" id="PS51072"/>
    </source>
</evidence>
<evidence type="ECO:0000313" key="3">
    <source>
        <dbReference type="Proteomes" id="UP001210925"/>
    </source>
</evidence>
<dbReference type="AlphaFoldDB" id="A0AAD5Y752"/>
<sequence>MESARKLKHEKVVEIDGVFDQAEFPTISPTFEVYISETINVIEESGAIEQYLIAGEISFALTSIASSHAESSIFKISNVTKLEKFIVNPQFVEQLETPGEFKLKLQGIQEFQSQSIPIMKYQVKVENIQESVPIVLNPVWKFTETETNLLIAYQNVGKFFEKHPIEHLTLNCPITKQGDVGQVVTQPVAIWDLDARTLLWDVGKTEGFDLKQIIARLECEKFEPEPIVVDFTASGLLSEIDLSSDASIKLNVSHKKIKSGAFGAKGKIIE</sequence>
<gene>
    <name evidence="2" type="ORF">HK103_006298</name>
</gene>
<dbReference type="InterPro" id="IPR028565">
    <property type="entry name" value="MHD"/>
</dbReference>
<evidence type="ECO:0000313" key="2">
    <source>
        <dbReference type="EMBL" id="KAJ3255379.1"/>
    </source>
</evidence>
<reference evidence="2" key="1">
    <citation type="submission" date="2020-05" db="EMBL/GenBank/DDBJ databases">
        <title>Phylogenomic resolution of chytrid fungi.</title>
        <authorList>
            <person name="Stajich J.E."/>
            <person name="Amses K."/>
            <person name="Simmons R."/>
            <person name="Seto K."/>
            <person name="Myers J."/>
            <person name="Bonds A."/>
            <person name="Quandt C.A."/>
            <person name="Barry K."/>
            <person name="Liu P."/>
            <person name="Grigoriev I."/>
            <person name="Longcore J.E."/>
            <person name="James T.Y."/>
        </authorList>
    </citation>
    <scope>NUCLEOTIDE SEQUENCE</scope>
    <source>
        <strain evidence="2">PLAUS21</strain>
    </source>
</reference>
<protein>
    <recommendedName>
        <fullName evidence="1">MHD domain-containing protein</fullName>
    </recommendedName>
</protein>
<accession>A0AAD5Y752</accession>
<feature type="domain" description="MHD" evidence="1">
    <location>
        <begin position="28"/>
        <end position="270"/>
    </location>
</feature>
<dbReference type="PROSITE" id="PS51072">
    <property type="entry name" value="MHD"/>
    <property type="match status" value="1"/>
</dbReference>
<organism evidence="2 3">
    <name type="scientific">Boothiomyces macroporosus</name>
    <dbReference type="NCBI Taxonomy" id="261099"/>
    <lineage>
        <taxon>Eukaryota</taxon>
        <taxon>Fungi</taxon>
        <taxon>Fungi incertae sedis</taxon>
        <taxon>Chytridiomycota</taxon>
        <taxon>Chytridiomycota incertae sedis</taxon>
        <taxon>Chytridiomycetes</taxon>
        <taxon>Rhizophydiales</taxon>
        <taxon>Terramycetaceae</taxon>
        <taxon>Boothiomyces</taxon>
    </lineage>
</organism>
<dbReference type="Proteomes" id="UP001210925">
    <property type="component" value="Unassembled WGS sequence"/>
</dbReference>
<name>A0AAD5Y752_9FUNG</name>
<keyword evidence="3" id="KW-1185">Reference proteome</keyword>
<dbReference type="InterPro" id="IPR018808">
    <property type="entry name" value="Muniscin_C"/>
</dbReference>
<comment type="caution">
    <text evidence="2">The sequence shown here is derived from an EMBL/GenBank/DDBJ whole genome shotgun (WGS) entry which is preliminary data.</text>
</comment>
<proteinExistence type="predicted"/>
<dbReference type="Pfam" id="PF10291">
    <property type="entry name" value="muHD"/>
    <property type="match status" value="1"/>
</dbReference>
<dbReference type="EMBL" id="JADGKB010000067">
    <property type="protein sequence ID" value="KAJ3255379.1"/>
    <property type="molecule type" value="Genomic_DNA"/>
</dbReference>